<evidence type="ECO:0000313" key="2">
    <source>
        <dbReference type="EMBL" id="KAL2653267.1"/>
    </source>
</evidence>
<feature type="compositionally biased region" description="Basic and acidic residues" evidence="1">
    <location>
        <begin position="150"/>
        <end position="160"/>
    </location>
</feature>
<reference evidence="2 3" key="1">
    <citation type="submission" date="2024-09" db="EMBL/GenBank/DDBJ databases">
        <title>Chromosome-scale assembly of Riccia fluitans.</title>
        <authorList>
            <person name="Paukszto L."/>
            <person name="Sawicki J."/>
            <person name="Karawczyk K."/>
            <person name="Piernik-Szablinska J."/>
            <person name="Szczecinska M."/>
            <person name="Mazdziarz M."/>
        </authorList>
    </citation>
    <scope>NUCLEOTIDE SEQUENCE [LARGE SCALE GENOMIC DNA]</scope>
    <source>
        <strain evidence="2">Rf_01</strain>
        <tissue evidence="2">Aerial parts of the thallus</tissue>
    </source>
</reference>
<protein>
    <submittedName>
        <fullName evidence="2">Uncharacterized protein</fullName>
    </submittedName>
</protein>
<dbReference type="EMBL" id="JBHFFA010000001">
    <property type="protein sequence ID" value="KAL2653267.1"/>
    <property type="molecule type" value="Genomic_DNA"/>
</dbReference>
<gene>
    <name evidence="2" type="ORF">R1flu_021395</name>
</gene>
<dbReference type="AlphaFoldDB" id="A0ABD1ZP82"/>
<keyword evidence="3" id="KW-1185">Reference proteome</keyword>
<accession>A0ABD1ZP82</accession>
<comment type="caution">
    <text evidence="2">The sequence shown here is derived from an EMBL/GenBank/DDBJ whole genome shotgun (WGS) entry which is preliminary data.</text>
</comment>
<feature type="compositionally biased region" description="Polar residues" evidence="1">
    <location>
        <begin position="136"/>
        <end position="149"/>
    </location>
</feature>
<evidence type="ECO:0000313" key="3">
    <source>
        <dbReference type="Proteomes" id="UP001605036"/>
    </source>
</evidence>
<name>A0ABD1ZP82_9MARC</name>
<dbReference type="Proteomes" id="UP001605036">
    <property type="component" value="Unassembled WGS sequence"/>
</dbReference>
<organism evidence="2 3">
    <name type="scientific">Riccia fluitans</name>
    <dbReference type="NCBI Taxonomy" id="41844"/>
    <lineage>
        <taxon>Eukaryota</taxon>
        <taxon>Viridiplantae</taxon>
        <taxon>Streptophyta</taxon>
        <taxon>Embryophyta</taxon>
        <taxon>Marchantiophyta</taxon>
        <taxon>Marchantiopsida</taxon>
        <taxon>Marchantiidae</taxon>
        <taxon>Marchantiales</taxon>
        <taxon>Ricciaceae</taxon>
        <taxon>Riccia</taxon>
    </lineage>
</organism>
<feature type="compositionally biased region" description="Basic and acidic residues" evidence="1">
    <location>
        <begin position="107"/>
        <end position="119"/>
    </location>
</feature>
<feature type="region of interest" description="Disordered" evidence="1">
    <location>
        <begin position="74"/>
        <end position="160"/>
    </location>
</feature>
<proteinExistence type="predicted"/>
<evidence type="ECO:0000256" key="1">
    <source>
        <dbReference type="SAM" id="MobiDB-lite"/>
    </source>
</evidence>
<sequence length="228" mass="25735">MSLCVRYTPRTAAHRPLLDPTAVSARNFDTWIVFPAGTFRHPVNVPPESNDGGHLRQLSAVEFPAEEVEFDPMPKRAIESFGIPERSQIEKEKRRVTRQQNKSSACRAEKGKIESKARAEQSSGAEHNSYRLSKVGKTQRNQQLDTRNNSSDKKLDKTDRAIELGAKSGKVNRFVNFKSLENKSKGERRNVGILQTCVEDRAGAFRGTKCFKVISVQQKAYVKPFEEN</sequence>